<evidence type="ECO:0000313" key="6">
    <source>
        <dbReference type="Proteomes" id="UP000262379"/>
    </source>
</evidence>
<keyword evidence="2" id="KW-0238">DNA-binding</keyword>
<feature type="domain" description="HTH cro/C1-type" evidence="4">
    <location>
        <begin position="93"/>
        <end position="147"/>
    </location>
</feature>
<organism evidence="5 6">
    <name type="scientific">Mesorhizobium denitrificans</name>
    <dbReference type="NCBI Taxonomy" id="2294114"/>
    <lineage>
        <taxon>Bacteria</taxon>
        <taxon>Pseudomonadati</taxon>
        <taxon>Pseudomonadota</taxon>
        <taxon>Alphaproteobacteria</taxon>
        <taxon>Hyphomicrobiales</taxon>
        <taxon>Phyllobacteriaceae</taxon>
        <taxon>Mesorhizobium</taxon>
    </lineage>
</organism>
<dbReference type="SUPFAM" id="SSF47413">
    <property type="entry name" value="lambda repressor-like DNA-binding domains"/>
    <property type="match status" value="1"/>
</dbReference>
<dbReference type="InterPro" id="IPR010982">
    <property type="entry name" value="Lambda_DNA-bd_dom_sf"/>
</dbReference>
<sequence>MLARDSQFDSPAPVSLISEARPSNFVEDLAFAVNVQFVRVPGRHERLAVIPEREYELMLSVLRHKQSSNWREPSVEQIPEEAVSAIRRGESPVRALRKARGLKAAELARLVGLTPSMLSQMETTGRSGSVTTLYRLSLALSVPMEALLSGPEIEKVA</sequence>
<dbReference type="InterPro" id="IPR050807">
    <property type="entry name" value="TransReg_Diox_bact_type"/>
</dbReference>
<evidence type="ECO:0000256" key="3">
    <source>
        <dbReference type="ARBA" id="ARBA00023163"/>
    </source>
</evidence>
<proteinExistence type="predicted"/>
<protein>
    <submittedName>
        <fullName evidence="5">XRE family transcriptional regulator</fullName>
    </submittedName>
</protein>
<dbReference type="SMART" id="SM00530">
    <property type="entry name" value="HTH_XRE"/>
    <property type="match status" value="1"/>
</dbReference>
<keyword evidence="1" id="KW-0805">Transcription regulation</keyword>
<dbReference type="InterPro" id="IPR001387">
    <property type="entry name" value="Cro/C1-type_HTH"/>
</dbReference>
<evidence type="ECO:0000259" key="4">
    <source>
        <dbReference type="PROSITE" id="PS50943"/>
    </source>
</evidence>
<dbReference type="GO" id="GO:0003700">
    <property type="term" value="F:DNA-binding transcription factor activity"/>
    <property type="evidence" value="ECO:0007669"/>
    <property type="project" value="TreeGrafter"/>
</dbReference>
<dbReference type="CDD" id="cd00093">
    <property type="entry name" value="HTH_XRE"/>
    <property type="match status" value="1"/>
</dbReference>
<keyword evidence="3" id="KW-0804">Transcription</keyword>
<dbReference type="EMBL" id="QURN01000011">
    <property type="protein sequence ID" value="RFC66763.1"/>
    <property type="molecule type" value="Genomic_DNA"/>
</dbReference>
<dbReference type="Proteomes" id="UP000262379">
    <property type="component" value="Unassembled WGS sequence"/>
</dbReference>
<dbReference type="AlphaFoldDB" id="A0A371XC24"/>
<name>A0A371XC24_9HYPH</name>
<dbReference type="Pfam" id="PF01381">
    <property type="entry name" value="HTH_3"/>
    <property type="match status" value="1"/>
</dbReference>
<dbReference type="PROSITE" id="PS50943">
    <property type="entry name" value="HTH_CROC1"/>
    <property type="match status" value="1"/>
</dbReference>
<dbReference type="PANTHER" id="PTHR46797:SF23">
    <property type="entry name" value="HTH-TYPE TRANSCRIPTIONAL REGULATOR SUTR"/>
    <property type="match status" value="1"/>
</dbReference>
<accession>A0A371XC24</accession>
<reference evidence="6" key="1">
    <citation type="submission" date="2018-08" db="EMBL/GenBank/DDBJ databases">
        <authorList>
            <person name="Im W.T."/>
        </authorList>
    </citation>
    <scope>NUCLEOTIDE SEQUENCE [LARGE SCALE GENOMIC DNA]</scope>
    <source>
        <strain evidence="6">LA-28</strain>
    </source>
</reference>
<dbReference type="Gene3D" id="1.10.260.40">
    <property type="entry name" value="lambda repressor-like DNA-binding domains"/>
    <property type="match status" value="1"/>
</dbReference>
<dbReference type="GO" id="GO:0005829">
    <property type="term" value="C:cytosol"/>
    <property type="evidence" value="ECO:0007669"/>
    <property type="project" value="TreeGrafter"/>
</dbReference>
<gene>
    <name evidence="5" type="ORF">DY251_14595</name>
</gene>
<evidence type="ECO:0000256" key="1">
    <source>
        <dbReference type="ARBA" id="ARBA00023015"/>
    </source>
</evidence>
<evidence type="ECO:0000313" key="5">
    <source>
        <dbReference type="EMBL" id="RFC66763.1"/>
    </source>
</evidence>
<comment type="caution">
    <text evidence="5">The sequence shown here is derived from an EMBL/GenBank/DDBJ whole genome shotgun (WGS) entry which is preliminary data.</text>
</comment>
<keyword evidence="6" id="KW-1185">Reference proteome</keyword>
<dbReference type="PANTHER" id="PTHR46797">
    <property type="entry name" value="HTH-TYPE TRANSCRIPTIONAL REGULATOR"/>
    <property type="match status" value="1"/>
</dbReference>
<dbReference type="GO" id="GO:0003677">
    <property type="term" value="F:DNA binding"/>
    <property type="evidence" value="ECO:0007669"/>
    <property type="project" value="UniProtKB-KW"/>
</dbReference>
<evidence type="ECO:0000256" key="2">
    <source>
        <dbReference type="ARBA" id="ARBA00023125"/>
    </source>
</evidence>